<keyword evidence="4 5" id="KW-0732">Signal</keyword>
<feature type="signal peptide" evidence="5">
    <location>
        <begin position="1"/>
        <end position="20"/>
    </location>
</feature>
<reference evidence="6 7" key="1">
    <citation type="submission" date="2018-09" db="EMBL/GenBank/DDBJ databases">
        <title>Genomic investigation of the strawberry pathogen Phytophthora fragariae indicates pathogenicity is determined by transcriptional variation in three key races.</title>
        <authorList>
            <person name="Adams T.M."/>
            <person name="Armitage A.D."/>
            <person name="Sobczyk M.K."/>
            <person name="Bates H.J."/>
            <person name="Dunwell J.M."/>
            <person name="Nellist C.F."/>
            <person name="Harrison R.J."/>
        </authorList>
    </citation>
    <scope>NUCLEOTIDE SEQUENCE [LARGE SCALE GENOMIC DNA]</scope>
    <source>
        <strain evidence="6 7">BC-23</strain>
    </source>
</reference>
<evidence type="ECO:0000256" key="4">
    <source>
        <dbReference type="ARBA" id="ARBA00022729"/>
    </source>
</evidence>
<evidence type="ECO:0000256" key="1">
    <source>
        <dbReference type="ARBA" id="ARBA00004613"/>
    </source>
</evidence>
<comment type="caution">
    <text evidence="6">The sequence shown here is derived from an EMBL/GenBank/DDBJ whole genome shotgun (WGS) entry which is preliminary data.</text>
</comment>
<comment type="function">
    <text evidence="5">Effector that suppresses plant defense responses during pathogen infection.</text>
</comment>
<gene>
    <name evidence="6" type="ORF">PF004_g20204</name>
</gene>
<dbReference type="EMBL" id="QXGC01001779">
    <property type="protein sequence ID" value="KAE9196221.1"/>
    <property type="molecule type" value="Genomic_DNA"/>
</dbReference>
<evidence type="ECO:0000313" key="7">
    <source>
        <dbReference type="Proteomes" id="UP000476176"/>
    </source>
</evidence>
<protein>
    <recommendedName>
        <fullName evidence="5">RxLR effector protein</fullName>
    </recommendedName>
</protein>
<comment type="subcellular location">
    <subcellularLocation>
        <location evidence="1 5">Secreted</location>
    </subcellularLocation>
</comment>
<evidence type="ECO:0000313" key="6">
    <source>
        <dbReference type="EMBL" id="KAE9196221.1"/>
    </source>
</evidence>
<evidence type="ECO:0000256" key="2">
    <source>
        <dbReference type="ARBA" id="ARBA00010400"/>
    </source>
</evidence>
<accession>A0A6G0N7I4</accession>
<name>A0A6G0N7I4_9STRA</name>
<dbReference type="AlphaFoldDB" id="A0A6G0N7I4"/>
<organism evidence="6 7">
    <name type="scientific">Phytophthora fragariae</name>
    <dbReference type="NCBI Taxonomy" id="53985"/>
    <lineage>
        <taxon>Eukaryota</taxon>
        <taxon>Sar</taxon>
        <taxon>Stramenopiles</taxon>
        <taxon>Oomycota</taxon>
        <taxon>Peronosporomycetes</taxon>
        <taxon>Peronosporales</taxon>
        <taxon>Peronosporaceae</taxon>
        <taxon>Phytophthora</taxon>
    </lineage>
</organism>
<evidence type="ECO:0000256" key="5">
    <source>
        <dbReference type="RuleBase" id="RU367124"/>
    </source>
</evidence>
<comment type="similarity">
    <text evidence="2 5">Belongs to the RxLR effector family.</text>
</comment>
<dbReference type="InterPro" id="IPR031825">
    <property type="entry name" value="RXLR"/>
</dbReference>
<evidence type="ECO:0000256" key="3">
    <source>
        <dbReference type="ARBA" id="ARBA00022525"/>
    </source>
</evidence>
<dbReference type="Pfam" id="PF16810">
    <property type="entry name" value="RXLR"/>
    <property type="match status" value="1"/>
</dbReference>
<feature type="chain" id="PRO_5044992245" description="RxLR effector protein" evidence="5">
    <location>
        <begin position="21"/>
        <end position="246"/>
    </location>
</feature>
<comment type="domain">
    <text evidence="5">The RxLR-dEER motif acts to carry the protein into the host cell cytoplasm through binding to cell surface phosphatidylinositol-3-phosphate.</text>
</comment>
<proteinExistence type="inferred from homology"/>
<dbReference type="Proteomes" id="UP000476176">
    <property type="component" value="Unassembled WGS sequence"/>
</dbReference>
<sequence>MRLSQVLVMITASFLVTSEALSTATDSNQAKIVKVTSPTVPSQRLLRTHHKVVDDEDDSFEERGLSNSVLESICQRLGINFERASREATYLQNHAQFEAYKQMVDTAASRILVRLDEGTRCKYCCRTLKEDLQHVNSGLRVCAGAMTQTWQVQDATQRLNESQQAGGVRNPADSDAKTLATQTLLSRELNDVVTQTRRLEKLVPSNSADNNHKKWWRNRTHKLGDHVLELMTGHQSRWSNSLSWPG</sequence>
<keyword evidence="3 5" id="KW-0964">Secreted</keyword>